<name>A0A2S9V4Q1_9ALTE</name>
<dbReference type="AlphaFoldDB" id="A0A2S9V4Q1"/>
<keyword evidence="3" id="KW-1185">Reference proteome</keyword>
<keyword evidence="1" id="KW-0472">Membrane</keyword>
<accession>A0A2S9V4Q1</accession>
<keyword evidence="1" id="KW-0812">Transmembrane</keyword>
<evidence type="ECO:0000313" key="2">
    <source>
        <dbReference type="EMBL" id="PRO71421.1"/>
    </source>
</evidence>
<comment type="caution">
    <text evidence="2">The sequence shown here is derived from an EMBL/GenBank/DDBJ whole genome shotgun (WGS) entry which is preliminary data.</text>
</comment>
<proteinExistence type="predicted"/>
<protein>
    <submittedName>
        <fullName evidence="2">Uncharacterized protein</fullName>
    </submittedName>
</protein>
<feature type="transmembrane region" description="Helical" evidence="1">
    <location>
        <begin position="50"/>
        <end position="69"/>
    </location>
</feature>
<keyword evidence="1" id="KW-1133">Transmembrane helix</keyword>
<dbReference type="Proteomes" id="UP000238949">
    <property type="component" value="Unassembled WGS sequence"/>
</dbReference>
<evidence type="ECO:0000256" key="1">
    <source>
        <dbReference type="SAM" id="Phobius"/>
    </source>
</evidence>
<reference evidence="3" key="1">
    <citation type="journal article" date="2020" name="Int. J. Syst. Evol. Microbiol.">
        <title>Alteromonas alba sp. nov., a marine bacterium isolated from the seawater of the West Pacific Ocean.</title>
        <authorList>
            <person name="Sun C."/>
            <person name="Wu Y.-H."/>
            <person name="Xamxidin M."/>
            <person name="Cheng H."/>
            <person name="Xu X.-W."/>
        </authorList>
    </citation>
    <scope>NUCLEOTIDE SEQUENCE [LARGE SCALE GENOMIC DNA]</scope>
    <source>
        <strain evidence="3">190</strain>
    </source>
</reference>
<feature type="transmembrane region" description="Helical" evidence="1">
    <location>
        <begin position="81"/>
        <end position="101"/>
    </location>
</feature>
<sequence length="150" mass="16082">MSKSFWIALIAAFVVINEILVDWVLAISVGDFGVAEGFSEVTRYLTVDSLLFAAGFRVIPYGALLLVGLTTSLKRSVPGKLALWFALLAIAAIHFSGYWGMQHSLYTPAHTSSTSALALIFVPIHAAWIGALTGGAVLMGAKLGIRLFKR</sequence>
<dbReference type="OrthoDB" id="6336303at2"/>
<gene>
    <name evidence="2" type="ORF">C6Y40_22075</name>
</gene>
<evidence type="ECO:0000313" key="3">
    <source>
        <dbReference type="Proteomes" id="UP000238949"/>
    </source>
</evidence>
<feature type="transmembrane region" description="Helical" evidence="1">
    <location>
        <begin position="116"/>
        <end position="141"/>
    </location>
</feature>
<organism evidence="2 3">
    <name type="scientific">Alteromonas alba</name>
    <dbReference type="NCBI Taxonomy" id="2079529"/>
    <lineage>
        <taxon>Bacteria</taxon>
        <taxon>Pseudomonadati</taxon>
        <taxon>Pseudomonadota</taxon>
        <taxon>Gammaproteobacteria</taxon>
        <taxon>Alteromonadales</taxon>
        <taxon>Alteromonadaceae</taxon>
        <taxon>Alteromonas/Salinimonas group</taxon>
        <taxon>Alteromonas</taxon>
    </lineage>
</organism>
<dbReference type="EMBL" id="PVNP01000206">
    <property type="protein sequence ID" value="PRO71421.1"/>
    <property type="molecule type" value="Genomic_DNA"/>
</dbReference>
<dbReference type="RefSeq" id="WP_105936559.1">
    <property type="nucleotide sequence ID" value="NZ_PVNP01000206.1"/>
</dbReference>